<feature type="site" description="Interaction with tRNA" evidence="9">
    <location>
        <position position="337"/>
    </location>
</feature>
<accession>A0A7X2PB88</accession>
<evidence type="ECO:0000256" key="4">
    <source>
        <dbReference type="ARBA" id="ARBA00022741"/>
    </source>
</evidence>
<dbReference type="InterPro" id="IPR014729">
    <property type="entry name" value="Rossmann-like_a/b/a_fold"/>
</dbReference>
<feature type="binding site" evidence="9">
    <location>
        <position position="32"/>
    </location>
    <ligand>
        <name>ATP</name>
        <dbReference type="ChEBI" id="CHEBI:30616"/>
    </ligand>
</feature>
<comment type="subcellular location">
    <subcellularLocation>
        <location evidence="9">Cytoplasm</location>
    </subcellularLocation>
</comment>
<keyword evidence="9" id="KW-0963">Cytoplasm</keyword>
<feature type="binding site" evidence="9">
    <location>
        <begin position="6"/>
        <end position="13"/>
    </location>
    <ligand>
        <name>ATP</name>
        <dbReference type="ChEBI" id="CHEBI:30616"/>
    </ligand>
</feature>
<dbReference type="GO" id="GO:0002143">
    <property type="term" value="P:tRNA wobble position uridine thiolation"/>
    <property type="evidence" value="ECO:0007669"/>
    <property type="project" value="TreeGrafter"/>
</dbReference>
<dbReference type="Gene3D" id="3.40.50.620">
    <property type="entry name" value="HUPs"/>
    <property type="match status" value="1"/>
</dbReference>
<keyword evidence="4 9" id="KW-0547">Nucleotide-binding</keyword>
<dbReference type="InterPro" id="IPR004506">
    <property type="entry name" value="MnmA-like"/>
</dbReference>
<evidence type="ECO:0000256" key="3">
    <source>
        <dbReference type="ARBA" id="ARBA00022694"/>
    </source>
</evidence>
<keyword evidence="5 9" id="KW-0067">ATP-binding</keyword>
<comment type="caution">
    <text evidence="12">The sequence shown here is derived from an EMBL/GenBank/DDBJ whole genome shotgun (WGS) entry which is preliminary data.</text>
</comment>
<evidence type="ECO:0000256" key="7">
    <source>
        <dbReference type="ARBA" id="ARBA00023157"/>
    </source>
</evidence>
<comment type="similarity">
    <text evidence="9">Belongs to the MnmA/TRMU family.</text>
</comment>
<feature type="binding site" evidence="9">
    <location>
        <position position="132"/>
    </location>
    <ligand>
        <name>ATP</name>
        <dbReference type="ChEBI" id="CHEBI:30616"/>
    </ligand>
</feature>
<feature type="domain" description="tRNA-specific 2-thiouridylase MnmA-like central" evidence="11">
    <location>
        <begin position="217"/>
        <end position="271"/>
    </location>
</feature>
<sequence length="355" mass="39699">MKVLVGLSGGIDSCVSAYLLKQAGHDVTGVTMLIWKKDSPYPAPVSANSCYSPAEAEDKEEIAEFCRKLGIEYRVLDCSDIYESTVLENFRFEYMHGRTPNPCVWCNAKIKFGALVDFAKASGIDFDYFATGHYAKIIYNKDSDRYELHKAADAKKDQSYFLYRLTQEQLARTLFPLGDLKKSEVRKIDVKMGFHREDMDESQDFYGGDYSDLLGVEDKVGDIVNSEGKVLGHHNGFWHYTIGQRKGLGIAAPRPLYVIALDSVKNQVVVGYDEETHQTQVNVKNVNYVSRTDFEEDKIYTVKIRSASNGDAAHVIKTEDGFVVKFLSYVKAATCGQSAVVYDNDVLIAGGIIDC</sequence>
<dbReference type="GO" id="GO:0103016">
    <property type="term" value="F:tRNA-uridine 2-sulfurtransferase activity"/>
    <property type="evidence" value="ECO:0007669"/>
    <property type="project" value="UniProtKB-EC"/>
</dbReference>
<comment type="catalytic activity">
    <reaction evidence="8 9">
        <text>S-sulfanyl-L-cysteinyl-[protein] + uridine(34) in tRNA + AH2 + ATP = 2-thiouridine(34) in tRNA + L-cysteinyl-[protein] + A + AMP + diphosphate + H(+)</text>
        <dbReference type="Rhea" id="RHEA:47032"/>
        <dbReference type="Rhea" id="RHEA-COMP:10131"/>
        <dbReference type="Rhea" id="RHEA-COMP:11726"/>
        <dbReference type="Rhea" id="RHEA-COMP:11727"/>
        <dbReference type="Rhea" id="RHEA-COMP:11728"/>
        <dbReference type="ChEBI" id="CHEBI:13193"/>
        <dbReference type="ChEBI" id="CHEBI:15378"/>
        <dbReference type="ChEBI" id="CHEBI:17499"/>
        <dbReference type="ChEBI" id="CHEBI:29950"/>
        <dbReference type="ChEBI" id="CHEBI:30616"/>
        <dbReference type="ChEBI" id="CHEBI:33019"/>
        <dbReference type="ChEBI" id="CHEBI:61963"/>
        <dbReference type="ChEBI" id="CHEBI:65315"/>
        <dbReference type="ChEBI" id="CHEBI:87170"/>
        <dbReference type="ChEBI" id="CHEBI:456215"/>
        <dbReference type="EC" id="2.8.1.13"/>
    </reaction>
</comment>
<dbReference type="PANTHER" id="PTHR11933:SF5">
    <property type="entry name" value="MITOCHONDRIAL TRNA-SPECIFIC 2-THIOURIDYLASE 1"/>
    <property type="match status" value="1"/>
</dbReference>
<feature type="domain" description="tRNA-specific 2-thiouridylase MnmA-like C-terminal" evidence="10">
    <location>
        <begin position="280"/>
        <end position="353"/>
    </location>
</feature>
<dbReference type="GO" id="GO:0000049">
    <property type="term" value="F:tRNA binding"/>
    <property type="evidence" value="ECO:0007669"/>
    <property type="project" value="UniProtKB-KW"/>
</dbReference>
<evidence type="ECO:0000256" key="8">
    <source>
        <dbReference type="ARBA" id="ARBA00051542"/>
    </source>
</evidence>
<dbReference type="Gene3D" id="2.30.30.280">
    <property type="entry name" value="Adenine nucleotide alpha hydrolases-like domains"/>
    <property type="match status" value="1"/>
</dbReference>
<dbReference type="SUPFAM" id="SSF52402">
    <property type="entry name" value="Adenine nucleotide alpha hydrolases-like"/>
    <property type="match status" value="1"/>
</dbReference>
<comment type="function">
    <text evidence="9">Catalyzes the 2-thiolation of uridine at the wobble position (U34) of tRNA, leading to the formation of s(2)U34.</text>
</comment>
<dbReference type="EMBL" id="VUNN01000003">
    <property type="protein sequence ID" value="MSU05730.1"/>
    <property type="molecule type" value="Genomic_DNA"/>
</dbReference>
<keyword evidence="3 9" id="KW-0819">tRNA processing</keyword>
<reference evidence="12 13" key="1">
    <citation type="submission" date="2019-08" db="EMBL/GenBank/DDBJ databases">
        <title>In-depth cultivation of the pig gut microbiome towards novel bacterial diversity and tailored functional studies.</title>
        <authorList>
            <person name="Wylensek D."/>
            <person name="Hitch T.C.A."/>
            <person name="Clavel T."/>
        </authorList>
    </citation>
    <scope>NUCLEOTIDE SEQUENCE [LARGE SCALE GENOMIC DNA]</scope>
    <source>
        <strain evidence="12 13">NM-380-WT-3C1</strain>
    </source>
</reference>
<evidence type="ECO:0000256" key="2">
    <source>
        <dbReference type="ARBA" id="ARBA00022679"/>
    </source>
</evidence>
<proteinExistence type="inferred from homology"/>
<keyword evidence="13" id="KW-1185">Reference proteome</keyword>
<evidence type="ECO:0000256" key="6">
    <source>
        <dbReference type="ARBA" id="ARBA00022884"/>
    </source>
</evidence>
<gene>
    <name evidence="9 12" type="primary">mnmA</name>
    <name evidence="12" type="ORF">FYJ80_02910</name>
</gene>
<dbReference type="AlphaFoldDB" id="A0A7X2PB88"/>
<protein>
    <recommendedName>
        <fullName evidence="9">tRNA-specific 2-thiouridylase MnmA</fullName>
        <ecNumber evidence="9">2.8.1.13</ecNumber>
    </recommendedName>
</protein>
<feature type="region of interest" description="Interaction with tRNA" evidence="9">
    <location>
        <begin position="156"/>
        <end position="158"/>
    </location>
</feature>
<dbReference type="Gene3D" id="2.40.30.10">
    <property type="entry name" value="Translation factors"/>
    <property type="match status" value="1"/>
</dbReference>
<dbReference type="CDD" id="cd01998">
    <property type="entry name" value="MnmA_TRMU-like"/>
    <property type="match status" value="1"/>
</dbReference>
<name>A0A7X2PB88_9SPIO</name>
<dbReference type="NCBIfam" id="TIGR00420">
    <property type="entry name" value="trmU"/>
    <property type="match status" value="1"/>
</dbReference>
<dbReference type="FunFam" id="2.30.30.280:FF:000001">
    <property type="entry name" value="tRNA-specific 2-thiouridylase MnmA"/>
    <property type="match status" value="1"/>
</dbReference>
<evidence type="ECO:0000259" key="10">
    <source>
        <dbReference type="Pfam" id="PF20258"/>
    </source>
</evidence>
<dbReference type="Pfam" id="PF20259">
    <property type="entry name" value="tRNA_Me_trans_M"/>
    <property type="match status" value="1"/>
</dbReference>
<dbReference type="Proteomes" id="UP000460549">
    <property type="component" value="Unassembled WGS sequence"/>
</dbReference>
<dbReference type="HAMAP" id="MF_00144">
    <property type="entry name" value="tRNA_thiouridyl_MnmA"/>
    <property type="match status" value="1"/>
</dbReference>
<dbReference type="PANTHER" id="PTHR11933">
    <property type="entry name" value="TRNA 5-METHYLAMINOMETHYL-2-THIOURIDYLATE -METHYLTRANSFERASE"/>
    <property type="match status" value="1"/>
</dbReference>
<evidence type="ECO:0000259" key="11">
    <source>
        <dbReference type="Pfam" id="PF20259"/>
    </source>
</evidence>
<keyword evidence="2 9" id="KW-0808">Transferase</keyword>
<comment type="caution">
    <text evidence="9">Lacks conserved residue(s) required for the propagation of feature annotation.</text>
</comment>
<keyword evidence="7" id="KW-1015">Disulfide bond</keyword>
<feature type="site" description="Interaction with tRNA" evidence="9">
    <location>
        <position position="133"/>
    </location>
</feature>
<dbReference type="InterPro" id="IPR023382">
    <property type="entry name" value="MnmA-like_central_sf"/>
</dbReference>
<evidence type="ECO:0000313" key="12">
    <source>
        <dbReference type="EMBL" id="MSU05730.1"/>
    </source>
</evidence>
<evidence type="ECO:0000256" key="9">
    <source>
        <dbReference type="HAMAP-Rule" id="MF_00144"/>
    </source>
</evidence>
<dbReference type="RefSeq" id="WP_154424627.1">
    <property type="nucleotide sequence ID" value="NZ_VUNN01000003.1"/>
</dbReference>
<dbReference type="GO" id="GO:0005737">
    <property type="term" value="C:cytoplasm"/>
    <property type="evidence" value="ECO:0007669"/>
    <property type="project" value="UniProtKB-SubCell"/>
</dbReference>
<dbReference type="EC" id="2.8.1.13" evidence="9"/>
<dbReference type="InterPro" id="IPR046884">
    <property type="entry name" value="MnmA-like_central"/>
</dbReference>
<evidence type="ECO:0000313" key="13">
    <source>
        <dbReference type="Proteomes" id="UP000460549"/>
    </source>
</evidence>
<organism evidence="12 13">
    <name type="scientific">Bullifex porci</name>
    <dbReference type="NCBI Taxonomy" id="2606638"/>
    <lineage>
        <taxon>Bacteria</taxon>
        <taxon>Pseudomonadati</taxon>
        <taxon>Spirochaetota</taxon>
        <taxon>Spirochaetia</taxon>
        <taxon>Spirochaetales</taxon>
        <taxon>Spirochaetaceae</taxon>
        <taxon>Bullifex</taxon>
    </lineage>
</organism>
<keyword evidence="1 9" id="KW-0820">tRNA-binding</keyword>
<dbReference type="Pfam" id="PF20258">
    <property type="entry name" value="tRNA_Me_trans_C"/>
    <property type="match status" value="1"/>
</dbReference>
<feature type="active site" description="Nucleophile" evidence="9">
    <location>
        <position position="106"/>
    </location>
</feature>
<dbReference type="NCBIfam" id="NF001138">
    <property type="entry name" value="PRK00143.1"/>
    <property type="match status" value="1"/>
</dbReference>
<keyword evidence="6 9" id="KW-0694">RNA-binding</keyword>
<evidence type="ECO:0000256" key="5">
    <source>
        <dbReference type="ARBA" id="ARBA00022840"/>
    </source>
</evidence>
<dbReference type="Pfam" id="PF03054">
    <property type="entry name" value="tRNA_Me_trans"/>
    <property type="match status" value="1"/>
</dbReference>
<dbReference type="GO" id="GO:0005524">
    <property type="term" value="F:ATP binding"/>
    <property type="evidence" value="ECO:0007669"/>
    <property type="project" value="UniProtKB-KW"/>
</dbReference>
<evidence type="ECO:0000256" key="1">
    <source>
        <dbReference type="ARBA" id="ARBA00022555"/>
    </source>
</evidence>
<dbReference type="InterPro" id="IPR046885">
    <property type="entry name" value="MnmA-like_C"/>
</dbReference>